<protein>
    <submittedName>
        <fullName evidence="3">Uncharacterized protein</fullName>
    </submittedName>
</protein>
<dbReference type="Proteomes" id="UP000712600">
    <property type="component" value="Unassembled WGS sequence"/>
</dbReference>
<organism evidence="3 4">
    <name type="scientific">Brassica cretica</name>
    <name type="common">Mustard</name>
    <dbReference type="NCBI Taxonomy" id="69181"/>
    <lineage>
        <taxon>Eukaryota</taxon>
        <taxon>Viridiplantae</taxon>
        <taxon>Streptophyta</taxon>
        <taxon>Embryophyta</taxon>
        <taxon>Tracheophyta</taxon>
        <taxon>Spermatophyta</taxon>
        <taxon>Magnoliopsida</taxon>
        <taxon>eudicotyledons</taxon>
        <taxon>Gunneridae</taxon>
        <taxon>Pentapetalae</taxon>
        <taxon>rosids</taxon>
        <taxon>malvids</taxon>
        <taxon>Brassicales</taxon>
        <taxon>Brassicaceae</taxon>
        <taxon>Brassiceae</taxon>
        <taxon>Brassica</taxon>
    </lineage>
</organism>
<sequence>MAPSFFCPLPTNTAKRLEELYTVHGVDRDVVVDLASKTESPEAVCDGYGGVYLTFFETCGLSFPILGPILSILAELGLSLTQMCPNFLRHLLALLVRAHEKGLLFGLDALRHLVLMKRNNQNPGTFLMSSRQGRHIIQGIPYRDQNWREEFFVLKIDEASVGGFDFSRLHRSWAEDIVHFGRSDMTDRLRGGRSNWLSFVVLEFELPSRCRTDRVWPRRSQVLLRMRRSILRMRWGATSSNPPPPDRLERQLTRRSSFHSSKLASASKAVSGLPMISIPDSEGEGSPEGRRSPAPLDPVLQDDSAAASRKRRRSSKAFVEEPPRSKRKPKGQRFVPKSDGLVGQDDLVSARRTRSPGCHSPCLTSPEEEGAYAKVVVASTKVIEAFNEFTVTMEDRIRALCNGSEVEKGKTKVRRLTEELRVAKEETRKKMGEAMLLKDEWQRVAFETDVAALRIKIAEPEAGRDRDIQGGVCRDSASRGCRQSRFTERDQERGVRVVDEEIVRLKEMEKDCETIASLDAILDWSVAGLDLPQVSEDSVVNDEAAESSSVEEASS</sequence>
<reference evidence="3" key="1">
    <citation type="submission" date="2019-12" db="EMBL/GenBank/DDBJ databases">
        <title>Genome sequencing and annotation of Brassica cretica.</title>
        <authorList>
            <person name="Studholme D.J."/>
            <person name="Sarris P."/>
        </authorList>
    </citation>
    <scope>NUCLEOTIDE SEQUENCE</scope>
    <source>
        <strain evidence="3">PFS-109/04</strain>
        <tissue evidence="3">Leaf</tissue>
    </source>
</reference>
<evidence type="ECO:0000313" key="3">
    <source>
        <dbReference type="EMBL" id="KAF3512251.1"/>
    </source>
</evidence>
<feature type="compositionally biased region" description="Low complexity" evidence="2">
    <location>
        <begin position="546"/>
        <end position="555"/>
    </location>
</feature>
<evidence type="ECO:0000256" key="2">
    <source>
        <dbReference type="SAM" id="MobiDB-lite"/>
    </source>
</evidence>
<feature type="compositionally biased region" description="Low complexity" evidence="2">
    <location>
        <begin position="258"/>
        <end position="271"/>
    </location>
</feature>
<name>A0A8S9PDJ3_BRACR</name>
<dbReference type="AlphaFoldDB" id="A0A8S9PDJ3"/>
<accession>A0A8S9PDJ3</accession>
<feature type="coiled-coil region" evidence="1">
    <location>
        <begin position="406"/>
        <end position="433"/>
    </location>
</feature>
<comment type="caution">
    <text evidence="3">The sequence shown here is derived from an EMBL/GenBank/DDBJ whole genome shotgun (WGS) entry which is preliminary data.</text>
</comment>
<dbReference type="EMBL" id="QGKX02001521">
    <property type="protein sequence ID" value="KAF3512251.1"/>
    <property type="molecule type" value="Genomic_DNA"/>
</dbReference>
<evidence type="ECO:0000256" key="1">
    <source>
        <dbReference type="SAM" id="Coils"/>
    </source>
</evidence>
<proteinExistence type="predicted"/>
<feature type="region of interest" description="Disordered" evidence="2">
    <location>
        <begin position="535"/>
        <end position="555"/>
    </location>
</feature>
<keyword evidence="1" id="KW-0175">Coiled coil</keyword>
<gene>
    <name evidence="3" type="ORF">F2Q69_00006247</name>
</gene>
<feature type="region of interest" description="Disordered" evidence="2">
    <location>
        <begin position="235"/>
        <end position="362"/>
    </location>
</feature>
<evidence type="ECO:0000313" key="4">
    <source>
        <dbReference type="Proteomes" id="UP000712600"/>
    </source>
</evidence>